<dbReference type="Pfam" id="PF18183">
    <property type="entry name" value="SLATT_2"/>
    <property type="match status" value="1"/>
</dbReference>
<accession>A0ABW1G6T2</accession>
<keyword evidence="2" id="KW-1133">Transmembrane helix</keyword>
<evidence type="ECO:0000313" key="4">
    <source>
        <dbReference type="EMBL" id="MFC5909625.1"/>
    </source>
</evidence>
<feature type="transmembrane region" description="Helical" evidence="2">
    <location>
        <begin position="94"/>
        <end position="115"/>
    </location>
</feature>
<evidence type="ECO:0000259" key="3">
    <source>
        <dbReference type="Pfam" id="PF18183"/>
    </source>
</evidence>
<protein>
    <submittedName>
        <fullName evidence="4">SLATT domain-containing protein</fullName>
    </submittedName>
</protein>
<feature type="region of interest" description="Disordered" evidence="1">
    <location>
        <begin position="1"/>
        <end position="42"/>
    </location>
</feature>
<proteinExistence type="predicted"/>
<reference evidence="5" key="1">
    <citation type="journal article" date="2019" name="Int. J. Syst. Evol. Microbiol.">
        <title>The Global Catalogue of Microorganisms (GCM) 10K type strain sequencing project: providing services to taxonomists for standard genome sequencing and annotation.</title>
        <authorList>
            <consortium name="The Broad Institute Genomics Platform"/>
            <consortium name="The Broad Institute Genome Sequencing Center for Infectious Disease"/>
            <person name="Wu L."/>
            <person name="Ma J."/>
        </authorList>
    </citation>
    <scope>NUCLEOTIDE SEQUENCE [LARGE SCALE GENOMIC DNA]</scope>
    <source>
        <strain evidence="5">JCM 4816</strain>
    </source>
</reference>
<dbReference type="Proteomes" id="UP001596174">
    <property type="component" value="Unassembled WGS sequence"/>
</dbReference>
<dbReference type="RefSeq" id="WP_380585587.1">
    <property type="nucleotide sequence ID" value="NZ_JBHSQJ010000084.1"/>
</dbReference>
<dbReference type="NCBIfam" id="NF033634">
    <property type="entry name" value="SLATT_1"/>
    <property type="match status" value="1"/>
</dbReference>
<feature type="transmembrane region" description="Helical" evidence="2">
    <location>
        <begin position="121"/>
        <end position="142"/>
    </location>
</feature>
<gene>
    <name evidence="4" type="ORF">ACFP3V_20715</name>
</gene>
<keyword evidence="2" id="KW-0812">Transmembrane</keyword>
<evidence type="ECO:0000256" key="2">
    <source>
        <dbReference type="SAM" id="Phobius"/>
    </source>
</evidence>
<dbReference type="NCBIfam" id="NF033633">
    <property type="entry name" value="SLATT_2"/>
    <property type="match status" value="1"/>
</dbReference>
<evidence type="ECO:0000313" key="5">
    <source>
        <dbReference type="Proteomes" id="UP001596174"/>
    </source>
</evidence>
<dbReference type="InterPro" id="IPR040688">
    <property type="entry name" value="SLATT_2"/>
</dbReference>
<name>A0ABW1G6T2_9ACTN</name>
<feature type="domain" description="SMODS and SLOG-associating 2TM effector" evidence="3">
    <location>
        <begin position="45"/>
        <end position="236"/>
    </location>
</feature>
<sequence>MSQPDMQPDETPWGKEPGAEDGSVLPTVPAQASVANRSGARRGRDLSVRQFPLGDWGEPAERLEELYRWSEERAVEAIDWYHRDRRWKRSFARLLRTLAVLAAAAGAVLPLVQLTGTWHGAAAWGYVALLVAVACVAADRLFGLTSGWMRDISTAQALQRRLEAFQFDWASECVREVLGPTEGTASEAAERCLGVLRRFCEDVSDMVRTETSEWMLEFRAQMTQLPTQAAGVWGGRSEGVGAQVRVLPSLNGAPGRPTMPRQRPPESPLR</sequence>
<organism evidence="4 5">
    <name type="scientific">Streptacidiphilus monticola</name>
    <dbReference type="NCBI Taxonomy" id="2161674"/>
    <lineage>
        <taxon>Bacteria</taxon>
        <taxon>Bacillati</taxon>
        <taxon>Actinomycetota</taxon>
        <taxon>Actinomycetes</taxon>
        <taxon>Kitasatosporales</taxon>
        <taxon>Streptomycetaceae</taxon>
        <taxon>Streptacidiphilus</taxon>
    </lineage>
</organism>
<dbReference type="EMBL" id="JBHSQJ010000084">
    <property type="protein sequence ID" value="MFC5909625.1"/>
    <property type="molecule type" value="Genomic_DNA"/>
</dbReference>
<keyword evidence="5" id="KW-1185">Reference proteome</keyword>
<feature type="region of interest" description="Disordered" evidence="1">
    <location>
        <begin position="248"/>
        <end position="270"/>
    </location>
</feature>
<comment type="caution">
    <text evidence="4">The sequence shown here is derived from an EMBL/GenBank/DDBJ whole genome shotgun (WGS) entry which is preliminary data.</text>
</comment>
<evidence type="ECO:0000256" key="1">
    <source>
        <dbReference type="SAM" id="MobiDB-lite"/>
    </source>
</evidence>
<keyword evidence="2" id="KW-0472">Membrane</keyword>